<accession>A0A412G0M6</accession>
<dbReference type="Pfam" id="PF03609">
    <property type="entry name" value="EII-Sor"/>
    <property type="match status" value="1"/>
</dbReference>
<dbReference type="AlphaFoldDB" id="A0A412G0M6"/>
<feature type="transmembrane region" description="Helical" evidence="9">
    <location>
        <begin position="187"/>
        <end position="209"/>
    </location>
</feature>
<protein>
    <submittedName>
        <fullName evidence="10">PTS sugar transporter subunit IIC</fullName>
    </submittedName>
</protein>
<feature type="transmembrane region" description="Helical" evidence="9">
    <location>
        <begin position="215"/>
        <end position="245"/>
    </location>
</feature>
<dbReference type="GeneID" id="83015575"/>
<evidence type="ECO:0000256" key="3">
    <source>
        <dbReference type="ARBA" id="ARBA00022475"/>
    </source>
</evidence>
<dbReference type="EMBL" id="QRUP01000010">
    <property type="protein sequence ID" value="RGR73977.1"/>
    <property type="molecule type" value="Genomic_DNA"/>
</dbReference>
<keyword evidence="11" id="KW-1185">Reference proteome</keyword>
<evidence type="ECO:0000256" key="1">
    <source>
        <dbReference type="ARBA" id="ARBA00004651"/>
    </source>
</evidence>
<name>A0A412G0M6_9FIRM</name>
<evidence type="ECO:0000313" key="10">
    <source>
        <dbReference type="EMBL" id="RGR73977.1"/>
    </source>
</evidence>
<reference evidence="10 11" key="1">
    <citation type="submission" date="2018-08" db="EMBL/GenBank/DDBJ databases">
        <title>A genome reference for cultivated species of the human gut microbiota.</title>
        <authorList>
            <person name="Zou Y."/>
            <person name="Xue W."/>
            <person name="Luo G."/>
        </authorList>
    </citation>
    <scope>NUCLEOTIDE SEQUENCE [LARGE SCALE GENOMIC DNA]</scope>
    <source>
        <strain evidence="10 11">AF24-29</strain>
    </source>
</reference>
<keyword evidence="5" id="KW-0598">Phosphotransferase system</keyword>
<keyword evidence="4 10" id="KW-0762">Sugar transport</keyword>
<dbReference type="Proteomes" id="UP000284178">
    <property type="component" value="Unassembled WGS sequence"/>
</dbReference>
<evidence type="ECO:0000256" key="9">
    <source>
        <dbReference type="SAM" id="Phobius"/>
    </source>
</evidence>
<evidence type="ECO:0000256" key="4">
    <source>
        <dbReference type="ARBA" id="ARBA00022597"/>
    </source>
</evidence>
<dbReference type="PANTHER" id="PTHR32502">
    <property type="entry name" value="N-ACETYLGALACTOSAMINE PERMEASE II COMPONENT-RELATED"/>
    <property type="match status" value="1"/>
</dbReference>
<evidence type="ECO:0000256" key="7">
    <source>
        <dbReference type="ARBA" id="ARBA00022989"/>
    </source>
</evidence>
<keyword evidence="8 9" id="KW-0472">Membrane</keyword>
<evidence type="ECO:0000256" key="8">
    <source>
        <dbReference type="ARBA" id="ARBA00023136"/>
    </source>
</evidence>
<keyword evidence="6 9" id="KW-0812">Transmembrane</keyword>
<keyword evidence="2" id="KW-0813">Transport</keyword>
<dbReference type="InterPro" id="IPR050303">
    <property type="entry name" value="GatZ_KbaZ_carbometab"/>
</dbReference>
<organism evidence="10 11">
    <name type="scientific">Holdemania filiformis</name>
    <dbReference type="NCBI Taxonomy" id="61171"/>
    <lineage>
        <taxon>Bacteria</taxon>
        <taxon>Bacillati</taxon>
        <taxon>Bacillota</taxon>
        <taxon>Erysipelotrichia</taxon>
        <taxon>Erysipelotrichales</taxon>
        <taxon>Erysipelotrichaceae</taxon>
        <taxon>Holdemania</taxon>
    </lineage>
</organism>
<evidence type="ECO:0000256" key="2">
    <source>
        <dbReference type="ARBA" id="ARBA00022448"/>
    </source>
</evidence>
<dbReference type="GO" id="GO:0005886">
    <property type="term" value="C:plasma membrane"/>
    <property type="evidence" value="ECO:0007669"/>
    <property type="project" value="UniProtKB-SubCell"/>
</dbReference>
<evidence type="ECO:0000256" key="6">
    <source>
        <dbReference type="ARBA" id="ARBA00022692"/>
    </source>
</evidence>
<gene>
    <name evidence="10" type="ORF">DWY25_09195</name>
</gene>
<dbReference type="PANTHER" id="PTHR32502:SF28">
    <property type="entry name" value="PHOSPHOTRANSFERASE SYSTEM SUGAR-SPECIFIC EIIC COMPONENT"/>
    <property type="match status" value="1"/>
</dbReference>
<dbReference type="RefSeq" id="WP_006057245.1">
    <property type="nucleotide sequence ID" value="NZ_CABJCV010000010.1"/>
</dbReference>
<feature type="transmembrane region" description="Helical" evidence="9">
    <location>
        <begin position="160"/>
        <end position="180"/>
    </location>
</feature>
<keyword evidence="3" id="KW-1003">Cell membrane</keyword>
<dbReference type="PROSITE" id="PS51106">
    <property type="entry name" value="PTS_EIIC_TYPE_4"/>
    <property type="match status" value="1"/>
</dbReference>
<proteinExistence type="predicted"/>
<dbReference type="InterPro" id="IPR004700">
    <property type="entry name" value="PTS_IIC_man"/>
</dbReference>
<comment type="caution">
    <text evidence="10">The sequence shown here is derived from an EMBL/GenBank/DDBJ whole genome shotgun (WGS) entry which is preliminary data.</text>
</comment>
<keyword evidence="7 9" id="KW-1133">Transmembrane helix</keyword>
<comment type="subcellular location">
    <subcellularLocation>
        <location evidence="1">Cell membrane</location>
        <topology evidence="1">Multi-pass membrane protein</topology>
    </subcellularLocation>
</comment>
<evidence type="ECO:0000313" key="11">
    <source>
        <dbReference type="Proteomes" id="UP000284178"/>
    </source>
</evidence>
<dbReference type="GO" id="GO:0009401">
    <property type="term" value="P:phosphoenolpyruvate-dependent sugar phosphotransferase system"/>
    <property type="evidence" value="ECO:0007669"/>
    <property type="project" value="UniProtKB-KW"/>
</dbReference>
<evidence type="ECO:0000256" key="5">
    <source>
        <dbReference type="ARBA" id="ARBA00022683"/>
    </source>
</evidence>
<sequence>MFNPIQIILLILACHVIGTLGQNVQLVAKFGGQQVFRGLIAGFIMGDVKTGLLIGGTFQLMSMGLAAYGGASIPNFNTALWISVPFAIASGTDAPLELAMAVGVPVATLGIQLDVIAKTVNSYWYHRAEKHVEKREYKKLYRDILIGEYGFGRAALGQTLPVIIFLLFGEPIVQLIINYMPVWLTSALGTVSGVLPALGMALLMLYMPVKENFHYLLLGFVLYVFFGQSILAITLVGAVIAIVLFKRMEKESKAAANAYLNVDAGGIGDE</sequence>